<dbReference type="PANTHER" id="PTHR10496">
    <property type="entry name" value="40S RIBOSOMAL PROTEIN S24"/>
    <property type="match status" value="1"/>
</dbReference>
<keyword evidence="2" id="KW-0687">Ribonucleoprotein</keyword>
<dbReference type="Pfam" id="PF01282">
    <property type="entry name" value="Ribosomal_S24e"/>
    <property type="match status" value="1"/>
</dbReference>
<dbReference type="Gene3D" id="3.30.70.3370">
    <property type="match status" value="1"/>
</dbReference>
<accession>A0A835PB36</accession>
<dbReference type="SUPFAM" id="SSF54189">
    <property type="entry name" value="Ribosomal proteins S24e, L23 and L15e"/>
    <property type="match status" value="1"/>
</dbReference>
<dbReference type="InterPro" id="IPR053709">
    <property type="entry name" value="eRP_eS24_sf"/>
</dbReference>
<dbReference type="GO" id="GO:0005840">
    <property type="term" value="C:ribosome"/>
    <property type="evidence" value="ECO:0007669"/>
    <property type="project" value="UniProtKB-KW"/>
</dbReference>
<dbReference type="AlphaFoldDB" id="A0A835PB36"/>
<evidence type="ECO:0000313" key="3">
    <source>
        <dbReference type="EMBL" id="KAG0448248.1"/>
    </source>
</evidence>
<evidence type="ECO:0000313" key="4">
    <source>
        <dbReference type="Proteomes" id="UP000636800"/>
    </source>
</evidence>
<comment type="caution">
    <text evidence="3">The sequence shown here is derived from an EMBL/GenBank/DDBJ whole genome shotgun (WGS) entry which is preliminary data.</text>
</comment>
<dbReference type="EMBL" id="JADCNL010000343">
    <property type="protein sequence ID" value="KAG0448248.1"/>
    <property type="molecule type" value="Genomic_DNA"/>
</dbReference>
<name>A0A835PB36_VANPL</name>
<dbReference type="OrthoDB" id="1677478at2759"/>
<dbReference type="GO" id="GO:1990904">
    <property type="term" value="C:ribonucleoprotein complex"/>
    <property type="evidence" value="ECO:0007669"/>
    <property type="project" value="UniProtKB-KW"/>
</dbReference>
<keyword evidence="1" id="KW-0689">Ribosomal protein</keyword>
<dbReference type="Proteomes" id="UP000636800">
    <property type="component" value="Unassembled WGS sequence"/>
</dbReference>
<proteinExistence type="predicted"/>
<keyword evidence="4" id="KW-1185">Reference proteome</keyword>
<dbReference type="InterPro" id="IPR001976">
    <property type="entry name" value="Ribosomal_eS24"/>
</dbReference>
<protein>
    <submittedName>
        <fullName evidence="3">Uncharacterized protein</fullName>
    </submittedName>
</protein>
<dbReference type="InterPro" id="IPR012678">
    <property type="entry name" value="Ribosomal_uL23/eL15/eS24_sf"/>
</dbReference>
<gene>
    <name evidence="3" type="ORF">HPP92_027940</name>
</gene>
<reference evidence="3 4" key="1">
    <citation type="journal article" date="2020" name="Nat. Food">
        <title>A phased Vanilla planifolia genome enables genetic improvement of flavour and production.</title>
        <authorList>
            <person name="Hasing T."/>
            <person name="Tang H."/>
            <person name="Brym M."/>
            <person name="Khazi F."/>
            <person name="Huang T."/>
            <person name="Chambers A.H."/>
        </authorList>
    </citation>
    <scope>NUCLEOTIDE SEQUENCE [LARGE SCALE GENOMIC DNA]</scope>
    <source>
        <tissue evidence="3">Leaf</tissue>
    </source>
</reference>
<dbReference type="GO" id="GO:0003735">
    <property type="term" value="F:structural constituent of ribosome"/>
    <property type="evidence" value="ECO:0007669"/>
    <property type="project" value="InterPro"/>
</dbReference>
<evidence type="ECO:0000256" key="2">
    <source>
        <dbReference type="ARBA" id="ARBA00023274"/>
    </source>
</evidence>
<sequence length="121" mass="14042">MAAVGLVIVFKFADKDIVVVYHQQRVKATRVVKEKEAIFLVSSIFTKIDLTKNIAMFYEVKDPKSLFVFKFWMHFGGQKATGFDLIYNSVDCAEKYEPKCRLIRVTDLLFRLALELRDLGR</sequence>
<organism evidence="3 4">
    <name type="scientific">Vanilla planifolia</name>
    <name type="common">Vanilla</name>
    <dbReference type="NCBI Taxonomy" id="51239"/>
    <lineage>
        <taxon>Eukaryota</taxon>
        <taxon>Viridiplantae</taxon>
        <taxon>Streptophyta</taxon>
        <taxon>Embryophyta</taxon>
        <taxon>Tracheophyta</taxon>
        <taxon>Spermatophyta</taxon>
        <taxon>Magnoliopsida</taxon>
        <taxon>Liliopsida</taxon>
        <taxon>Asparagales</taxon>
        <taxon>Orchidaceae</taxon>
        <taxon>Vanilloideae</taxon>
        <taxon>Vanilleae</taxon>
        <taxon>Vanilla</taxon>
    </lineage>
</organism>
<evidence type="ECO:0000256" key="1">
    <source>
        <dbReference type="ARBA" id="ARBA00022980"/>
    </source>
</evidence>
<dbReference type="GO" id="GO:0006412">
    <property type="term" value="P:translation"/>
    <property type="evidence" value="ECO:0007669"/>
    <property type="project" value="InterPro"/>
</dbReference>